<proteinExistence type="predicted"/>
<accession>A0ABR2VRJ9</accession>
<feature type="region of interest" description="Disordered" evidence="5">
    <location>
        <begin position="41"/>
        <end position="74"/>
    </location>
</feature>
<dbReference type="InterPro" id="IPR011701">
    <property type="entry name" value="MFS"/>
</dbReference>
<name>A0ABR2VRJ9_9FUNG</name>
<evidence type="ECO:0000256" key="5">
    <source>
        <dbReference type="SAM" id="MobiDB-lite"/>
    </source>
</evidence>
<evidence type="ECO:0008006" key="9">
    <source>
        <dbReference type="Google" id="ProtNLM"/>
    </source>
</evidence>
<feature type="transmembrane region" description="Helical" evidence="6">
    <location>
        <begin position="154"/>
        <end position="175"/>
    </location>
</feature>
<dbReference type="InterPro" id="IPR036259">
    <property type="entry name" value="MFS_trans_sf"/>
</dbReference>
<reference evidence="7 8" key="1">
    <citation type="submission" date="2023-04" db="EMBL/GenBank/DDBJ databases">
        <title>Genome of Basidiobolus ranarum AG-B5.</title>
        <authorList>
            <person name="Stajich J.E."/>
            <person name="Carter-House D."/>
            <person name="Gryganskyi A."/>
        </authorList>
    </citation>
    <scope>NUCLEOTIDE SEQUENCE [LARGE SCALE GENOMIC DNA]</scope>
    <source>
        <strain evidence="7 8">AG-B5</strain>
    </source>
</reference>
<feature type="compositionally biased region" description="Basic and acidic residues" evidence="5">
    <location>
        <begin position="45"/>
        <end position="61"/>
    </location>
</feature>
<feature type="transmembrane region" description="Helical" evidence="6">
    <location>
        <begin position="214"/>
        <end position="234"/>
    </location>
</feature>
<keyword evidence="4 6" id="KW-0472">Membrane</keyword>
<evidence type="ECO:0000256" key="2">
    <source>
        <dbReference type="ARBA" id="ARBA00022692"/>
    </source>
</evidence>
<dbReference type="InterPro" id="IPR050382">
    <property type="entry name" value="MFS_Na/Anion_cotransporter"/>
</dbReference>
<feature type="transmembrane region" description="Helical" evidence="6">
    <location>
        <begin position="246"/>
        <end position="270"/>
    </location>
</feature>
<feature type="transmembrane region" description="Helical" evidence="6">
    <location>
        <begin position="113"/>
        <end position="134"/>
    </location>
</feature>
<feature type="transmembrane region" description="Helical" evidence="6">
    <location>
        <begin position="276"/>
        <end position="297"/>
    </location>
</feature>
<evidence type="ECO:0000313" key="8">
    <source>
        <dbReference type="Proteomes" id="UP001479436"/>
    </source>
</evidence>
<dbReference type="PANTHER" id="PTHR11662:SF446">
    <property type="entry name" value="SODIUM-DEPENDENT PHOSPHATE TRANSPORT PROTEIN 1, CHLOROPLASTIC"/>
    <property type="match status" value="1"/>
</dbReference>
<evidence type="ECO:0000256" key="1">
    <source>
        <dbReference type="ARBA" id="ARBA00004141"/>
    </source>
</evidence>
<sequence length="306" mass="33438">MGFAWNIPWYILSASSPEQWIGSSSSDSGYNKELGQSFSTYTRVNNEDERDGFRQRSQHQDELEDGNEELPLPSENISGIENEIAPHPSAKYRGFISSDNTIPWNEILSSKEVWAILLNQFCSSWGFYVLLSWLPTYYKDVFDVDLNELGYFSVLPYIVQGLVGLASGFVGDYAINELDIPIITVRRIAQCTGMIGPAIFLLLAGYTATSVTTGMIYISLALGFNSLTLIGVSISQLDIAPKYAGIIFGLGNTAATLPGILGVTVTGVLLESKGAWPLVFGLAAIFYIAGALIWLFWGGGDRVVIN</sequence>
<keyword evidence="3 6" id="KW-1133">Transmembrane helix</keyword>
<evidence type="ECO:0000256" key="4">
    <source>
        <dbReference type="ARBA" id="ARBA00023136"/>
    </source>
</evidence>
<gene>
    <name evidence="7" type="ORF">K7432_013223</name>
</gene>
<comment type="subcellular location">
    <subcellularLocation>
        <location evidence="1">Membrane</location>
        <topology evidence="1">Multi-pass membrane protein</topology>
    </subcellularLocation>
</comment>
<comment type="caution">
    <text evidence="7">The sequence shown here is derived from an EMBL/GenBank/DDBJ whole genome shotgun (WGS) entry which is preliminary data.</text>
</comment>
<dbReference type="Gene3D" id="1.20.1250.20">
    <property type="entry name" value="MFS general substrate transporter like domains"/>
    <property type="match status" value="1"/>
</dbReference>
<dbReference type="PANTHER" id="PTHR11662">
    <property type="entry name" value="SOLUTE CARRIER FAMILY 17"/>
    <property type="match status" value="1"/>
</dbReference>
<feature type="transmembrane region" description="Helical" evidence="6">
    <location>
        <begin position="187"/>
        <end position="208"/>
    </location>
</feature>
<evidence type="ECO:0000256" key="6">
    <source>
        <dbReference type="SAM" id="Phobius"/>
    </source>
</evidence>
<evidence type="ECO:0000256" key="3">
    <source>
        <dbReference type="ARBA" id="ARBA00022989"/>
    </source>
</evidence>
<protein>
    <recommendedName>
        <fullName evidence="9">Major facilitator superfamily (MFS) profile domain-containing protein</fullName>
    </recommendedName>
</protein>
<keyword evidence="2 6" id="KW-0812">Transmembrane</keyword>
<dbReference type="Pfam" id="PF07690">
    <property type="entry name" value="MFS_1"/>
    <property type="match status" value="1"/>
</dbReference>
<dbReference type="Proteomes" id="UP001479436">
    <property type="component" value="Unassembled WGS sequence"/>
</dbReference>
<evidence type="ECO:0000313" key="7">
    <source>
        <dbReference type="EMBL" id="KAK9694940.1"/>
    </source>
</evidence>
<keyword evidence="8" id="KW-1185">Reference proteome</keyword>
<dbReference type="SUPFAM" id="SSF103473">
    <property type="entry name" value="MFS general substrate transporter"/>
    <property type="match status" value="1"/>
</dbReference>
<dbReference type="EMBL" id="JASJQH010008144">
    <property type="protein sequence ID" value="KAK9694940.1"/>
    <property type="molecule type" value="Genomic_DNA"/>
</dbReference>
<organism evidence="7 8">
    <name type="scientific">Basidiobolus ranarum</name>
    <dbReference type="NCBI Taxonomy" id="34480"/>
    <lineage>
        <taxon>Eukaryota</taxon>
        <taxon>Fungi</taxon>
        <taxon>Fungi incertae sedis</taxon>
        <taxon>Zoopagomycota</taxon>
        <taxon>Entomophthoromycotina</taxon>
        <taxon>Basidiobolomycetes</taxon>
        <taxon>Basidiobolales</taxon>
        <taxon>Basidiobolaceae</taxon>
        <taxon>Basidiobolus</taxon>
    </lineage>
</organism>